<comment type="caution">
    <text evidence="2">The sequence shown here is derived from an EMBL/GenBank/DDBJ whole genome shotgun (WGS) entry which is preliminary data.</text>
</comment>
<feature type="signal peptide" evidence="1">
    <location>
        <begin position="1"/>
        <end position="19"/>
    </location>
</feature>
<protein>
    <recommendedName>
        <fullName evidence="4">Porin family protein</fullName>
    </recommendedName>
</protein>
<organism evidence="2 3">
    <name type="scientific">Dyadobacter frigoris</name>
    <dbReference type="NCBI Taxonomy" id="2576211"/>
    <lineage>
        <taxon>Bacteria</taxon>
        <taxon>Pseudomonadati</taxon>
        <taxon>Bacteroidota</taxon>
        <taxon>Cytophagia</taxon>
        <taxon>Cytophagales</taxon>
        <taxon>Spirosomataceae</taxon>
        <taxon>Dyadobacter</taxon>
    </lineage>
</organism>
<dbReference type="AlphaFoldDB" id="A0A4U6D4Z6"/>
<gene>
    <name evidence="2" type="ORF">FDK13_16630</name>
</gene>
<sequence length="196" mass="21950">MKILFSFFVAILAISTSLAQEGSFKKKFVNHTEFGGLFGRVKYVNNSGYGNDQNKVDSKASLSIQTFNGIHLNQRLDVGVTLGFDWYKTALLNPIAAGIRYDITKGSKARLFLTGDAGYGFNWLNQDSDGYKTKGGWMINPGVGLRMGKINSSTFTFSVTYKRQEAYADKPLLYNQTVRYEDRVYNRVAARIGISF</sequence>
<accession>A0A4U6D4Z6</accession>
<dbReference type="SUPFAM" id="SSF56925">
    <property type="entry name" value="OMPA-like"/>
    <property type="match status" value="1"/>
</dbReference>
<dbReference type="OrthoDB" id="1121518at2"/>
<evidence type="ECO:0008006" key="4">
    <source>
        <dbReference type="Google" id="ProtNLM"/>
    </source>
</evidence>
<proteinExistence type="predicted"/>
<dbReference type="RefSeq" id="WP_137341127.1">
    <property type="nucleotide sequence ID" value="NZ_BSQH01000021.1"/>
</dbReference>
<evidence type="ECO:0000313" key="3">
    <source>
        <dbReference type="Proteomes" id="UP000304900"/>
    </source>
</evidence>
<keyword evidence="3" id="KW-1185">Reference proteome</keyword>
<feature type="chain" id="PRO_5020266420" description="Porin family protein" evidence="1">
    <location>
        <begin position="20"/>
        <end position="196"/>
    </location>
</feature>
<evidence type="ECO:0000256" key="1">
    <source>
        <dbReference type="SAM" id="SignalP"/>
    </source>
</evidence>
<reference evidence="2 3" key="1">
    <citation type="submission" date="2019-05" db="EMBL/GenBank/DDBJ databases">
        <title>Dyadobacter AR-3-8 sp. nov., isolated from arctic soil.</title>
        <authorList>
            <person name="Chaudhary D.K."/>
        </authorList>
    </citation>
    <scope>NUCLEOTIDE SEQUENCE [LARGE SCALE GENOMIC DNA]</scope>
    <source>
        <strain evidence="2 3">AR-3-8</strain>
    </source>
</reference>
<evidence type="ECO:0000313" key="2">
    <source>
        <dbReference type="EMBL" id="TKT91267.1"/>
    </source>
</evidence>
<dbReference type="InterPro" id="IPR011250">
    <property type="entry name" value="OMP/PagP_B-barrel"/>
</dbReference>
<dbReference type="Proteomes" id="UP000304900">
    <property type="component" value="Unassembled WGS sequence"/>
</dbReference>
<dbReference type="EMBL" id="SZVO01000007">
    <property type="protein sequence ID" value="TKT91267.1"/>
    <property type="molecule type" value="Genomic_DNA"/>
</dbReference>
<keyword evidence="1" id="KW-0732">Signal</keyword>
<name>A0A4U6D4Z6_9BACT</name>